<comment type="caution">
    <text evidence="1">The sequence shown here is derived from an EMBL/GenBank/DDBJ whole genome shotgun (WGS) entry which is preliminary data.</text>
</comment>
<keyword evidence="2" id="KW-1185">Reference proteome</keyword>
<dbReference type="EMBL" id="NCKW01000082">
    <property type="protein sequence ID" value="POM81435.1"/>
    <property type="molecule type" value="Genomic_DNA"/>
</dbReference>
<proteinExistence type="predicted"/>
<evidence type="ECO:0000313" key="2">
    <source>
        <dbReference type="Proteomes" id="UP000237271"/>
    </source>
</evidence>
<organism evidence="1 2">
    <name type="scientific">Phytophthora palmivora</name>
    <dbReference type="NCBI Taxonomy" id="4796"/>
    <lineage>
        <taxon>Eukaryota</taxon>
        <taxon>Sar</taxon>
        <taxon>Stramenopiles</taxon>
        <taxon>Oomycota</taxon>
        <taxon>Peronosporomycetes</taxon>
        <taxon>Peronosporales</taxon>
        <taxon>Peronosporaceae</taxon>
        <taxon>Phytophthora</taxon>
    </lineage>
</organism>
<gene>
    <name evidence="1" type="ORF">PHPALM_600</name>
</gene>
<accession>A0A2P4YUE8</accession>
<dbReference type="Proteomes" id="UP000237271">
    <property type="component" value="Unassembled WGS sequence"/>
</dbReference>
<name>A0A2P4YUE8_9STRA</name>
<evidence type="ECO:0000313" key="1">
    <source>
        <dbReference type="EMBL" id="POM81435.1"/>
    </source>
</evidence>
<dbReference type="SUPFAM" id="SSF53098">
    <property type="entry name" value="Ribonuclease H-like"/>
    <property type="match status" value="1"/>
</dbReference>
<evidence type="ECO:0008006" key="3">
    <source>
        <dbReference type="Google" id="ProtNLM"/>
    </source>
</evidence>
<reference evidence="1 2" key="1">
    <citation type="journal article" date="2017" name="Genome Biol. Evol.">
        <title>Phytophthora megakarya and P. palmivora, closely related causal agents of cacao black pod rot, underwent increases in genome sizes and gene numbers by different mechanisms.</title>
        <authorList>
            <person name="Ali S.S."/>
            <person name="Shao J."/>
            <person name="Lary D.J."/>
            <person name="Kronmiller B."/>
            <person name="Shen D."/>
            <person name="Strem M.D."/>
            <person name="Amoako-Attah I."/>
            <person name="Akrofi A.Y."/>
            <person name="Begoude B.A."/>
            <person name="Ten Hoopen G.M."/>
            <person name="Coulibaly K."/>
            <person name="Kebe B.I."/>
            <person name="Melnick R.L."/>
            <person name="Guiltinan M.J."/>
            <person name="Tyler B.M."/>
            <person name="Meinhardt L.W."/>
            <person name="Bailey B.A."/>
        </authorList>
    </citation>
    <scope>NUCLEOTIDE SEQUENCE [LARGE SCALE GENOMIC DNA]</scope>
    <source>
        <strain evidence="2">sbr112.9</strain>
    </source>
</reference>
<dbReference type="AlphaFoldDB" id="A0A2P4YUE8"/>
<sequence length="346" mass="39677">MAEQMEMIGVTAQEDGWNIGAVVTDNAGQCGRARRILALRFPKIIYLFCFAHCVNNIVKAVLKSAFSDVAKDATSAVKCLNATSSKWLVRARTLMKECYGKHLVMFMLCETRWNSMQYCVASLLRVRTSLEMLASKYRANRDFPESLKKRIVLLHLCQKPHIVCNEMKKFVGRGDLISNRRRTTETEVRLADDETSEREANLRLKATKVRARIASSTQLGKFAVYYYRRLIGDDYGAVRGPLMSWISSELTSAHVREFNLDVLRFWQNVQKEHPLSALPKLAIRVLSVAVNTRLFSEMGMIQTAKRNKMTSSKAQNIQRIRHHIRESERQSSPNEPTIKRILNDLY</sequence>
<dbReference type="OrthoDB" id="121607at2759"/>
<protein>
    <recommendedName>
        <fullName evidence="3">DUF659 domain-containing protein</fullName>
    </recommendedName>
</protein>
<dbReference type="InterPro" id="IPR012337">
    <property type="entry name" value="RNaseH-like_sf"/>
</dbReference>